<dbReference type="PROSITE" id="PS00615">
    <property type="entry name" value="C_TYPE_LECTIN_1"/>
    <property type="match status" value="1"/>
</dbReference>
<dbReference type="InterPro" id="IPR016186">
    <property type="entry name" value="C-type_lectin-like/link_sf"/>
</dbReference>
<proteinExistence type="predicted"/>
<name>A0A9J7I4G2_MUSDO</name>
<sequence length="445" mass="51194">MKTTFNNQFPIVLLILSITGSNRLTSAARWYTALDKRQYYIEGSTKYNWLQAMDECSRLGLQLVVIDNPSKNEALVKLLRSIFRKSPDLWIGHHDEFNRAKNKNRAWYAASSGRVINFGYWRKGEERRKMNTVHKSIANQMAGKFTVVIFLTFLFGLCQLAAAADWDTASDGRQYLIETSVGYNWLQAVDQCSRRGLQLVVIDNEVKNNAIIDLIKSKFGSAKDLWIGHHDEYNTKKDKNRPWYSIATGQEITFSNWYISEPNNYKSQEHCAEMKSSAKFQWYDESCTDSYYGYICEEHYKTTQCHNDVQAKHYSTNEKNALLSSDFTETQTNIQNQLNQTRNETNAALLNWNKSSEVVFENFKKSLDGYLKKKPYLQAVVADIGDDINALAVEAKNEILNLNQQTQESLANVQLNAEQSVNNETLAFAEKIKIHNNEVDSLMSY</sequence>
<dbReference type="OrthoDB" id="7950296at2759"/>
<evidence type="ECO:0000256" key="1">
    <source>
        <dbReference type="ARBA" id="ARBA00023157"/>
    </source>
</evidence>
<dbReference type="SMART" id="SM00034">
    <property type="entry name" value="CLECT"/>
    <property type="match status" value="2"/>
</dbReference>
<dbReference type="Pfam" id="PF00059">
    <property type="entry name" value="Lectin_C"/>
    <property type="match status" value="2"/>
</dbReference>
<organism evidence="4 5">
    <name type="scientific">Musca domestica</name>
    <name type="common">House fly</name>
    <dbReference type="NCBI Taxonomy" id="7370"/>
    <lineage>
        <taxon>Eukaryota</taxon>
        <taxon>Metazoa</taxon>
        <taxon>Ecdysozoa</taxon>
        <taxon>Arthropoda</taxon>
        <taxon>Hexapoda</taxon>
        <taxon>Insecta</taxon>
        <taxon>Pterygota</taxon>
        <taxon>Neoptera</taxon>
        <taxon>Endopterygota</taxon>
        <taxon>Diptera</taxon>
        <taxon>Brachycera</taxon>
        <taxon>Muscomorpha</taxon>
        <taxon>Muscoidea</taxon>
        <taxon>Muscidae</taxon>
        <taxon>Musca</taxon>
    </lineage>
</organism>
<dbReference type="InterPro" id="IPR050111">
    <property type="entry name" value="C-type_lectin/snaclec_domain"/>
</dbReference>
<dbReference type="VEuPathDB" id="VectorBase:MDOMA2_016908"/>
<accession>A0A9J7I4G2</accession>
<dbReference type="GeneID" id="101901097"/>
<feature type="signal peptide" evidence="2">
    <location>
        <begin position="1"/>
        <end position="27"/>
    </location>
</feature>
<evidence type="ECO:0000313" key="4">
    <source>
        <dbReference type="Proteomes" id="UP001652621"/>
    </source>
</evidence>
<keyword evidence="2" id="KW-0732">Signal</keyword>
<dbReference type="InterPro" id="IPR016187">
    <property type="entry name" value="CTDL_fold"/>
</dbReference>
<dbReference type="InterPro" id="IPR018378">
    <property type="entry name" value="C-type_lectin_CS"/>
</dbReference>
<dbReference type="SUPFAM" id="SSF56436">
    <property type="entry name" value="C-type lectin-like"/>
    <property type="match status" value="2"/>
</dbReference>
<feature type="chain" id="PRO_5046294057" evidence="2">
    <location>
        <begin position="28"/>
        <end position="445"/>
    </location>
</feature>
<evidence type="ECO:0000313" key="5">
    <source>
        <dbReference type="RefSeq" id="XP_005186755.2"/>
    </source>
</evidence>
<feature type="domain" description="C-type lectin" evidence="3">
    <location>
        <begin position="170"/>
        <end position="287"/>
    </location>
</feature>
<dbReference type="CDD" id="cd00037">
    <property type="entry name" value="CLECT"/>
    <property type="match status" value="2"/>
</dbReference>
<gene>
    <name evidence="5" type="primary">LOC101901097</name>
</gene>
<evidence type="ECO:0000256" key="2">
    <source>
        <dbReference type="SAM" id="SignalP"/>
    </source>
</evidence>
<dbReference type="RefSeq" id="XP_005186755.2">
    <property type="nucleotide sequence ID" value="XM_005186698.4"/>
</dbReference>
<keyword evidence="1" id="KW-1015">Disulfide bond</keyword>
<feature type="domain" description="C-type lectin" evidence="3">
    <location>
        <begin position="34"/>
        <end position="159"/>
    </location>
</feature>
<dbReference type="Proteomes" id="UP001652621">
    <property type="component" value="Unplaced"/>
</dbReference>
<keyword evidence="4" id="KW-1185">Reference proteome</keyword>
<evidence type="ECO:0000259" key="3">
    <source>
        <dbReference type="PROSITE" id="PS50041"/>
    </source>
</evidence>
<dbReference type="InterPro" id="IPR001304">
    <property type="entry name" value="C-type_lectin-like"/>
</dbReference>
<dbReference type="PROSITE" id="PS50041">
    <property type="entry name" value="C_TYPE_LECTIN_2"/>
    <property type="match status" value="2"/>
</dbReference>
<dbReference type="Gene3D" id="3.10.100.10">
    <property type="entry name" value="Mannose-Binding Protein A, subunit A"/>
    <property type="match status" value="2"/>
</dbReference>
<dbReference type="VEuPathDB" id="VectorBase:MDOA009570"/>
<reference evidence="5" key="1">
    <citation type="submission" date="2025-08" db="UniProtKB">
        <authorList>
            <consortium name="RefSeq"/>
        </authorList>
    </citation>
    <scope>IDENTIFICATION</scope>
    <source>
        <strain evidence="5">Aabys</strain>
        <tissue evidence="5">Whole body</tissue>
    </source>
</reference>
<protein>
    <submittedName>
        <fullName evidence="5">Lectin subunit alpha</fullName>
    </submittedName>
</protein>
<dbReference type="PANTHER" id="PTHR22803">
    <property type="entry name" value="MANNOSE, PHOSPHOLIPASE, LECTIN RECEPTOR RELATED"/>
    <property type="match status" value="1"/>
</dbReference>